<feature type="compositionally biased region" description="Low complexity" evidence="1">
    <location>
        <begin position="160"/>
        <end position="171"/>
    </location>
</feature>
<name>A0A7R9B0E3_TIMSH</name>
<dbReference type="EMBL" id="OC004041">
    <property type="protein sequence ID" value="CAD7264008.1"/>
    <property type="molecule type" value="Genomic_DNA"/>
</dbReference>
<gene>
    <name evidence="2" type="ORF">TSIB3V08_LOCUS8073</name>
</gene>
<protein>
    <submittedName>
        <fullName evidence="2">Uncharacterized protein</fullName>
    </submittedName>
</protein>
<proteinExistence type="predicted"/>
<organism evidence="2">
    <name type="scientific">Timema shepardi</name>
    <name type="common">Walking stick</name>
    <dbReference type="NCBI Taxonomy" id="629360"/>
    <lineage>
        <taxon>Eukaryota</taxon>
        <taxon>Metazoa</taxon>
        <taxon>Ecdysozoa</taxon>
        <taxon>Arthropoda</taxon>
        <taxon>Hexapoda</taxon>
        <taxon>Insecta</taxon>
        <taxon>Pterygota</taxon>
        <taxon>Neoptera</taxon>
        <taxon>Polyneoptera</taxon>
        <taxon>Phasmatodea</taxon>
        <taxon>Timematodea</taxon>
        <taxon>Timematoidea</taxon>
        <taxon>Timematidae</taxon>
        <taxon>Timema</taxon>
    </lineage>
</organism>
<feature type="region of interest" description="Disordered" evidence="1">
    <location>
        <begin position="145"/>
        <end position="180"/>
    </location>
</feature>
<evidence type="ECO:0000256" key="1">
    <source>
        <dbReference type="SAM" id="MobiDB-lite"/>
    </source>
</evidence>
<accession>A0A7R9B0E3</accession>
<sequence>MSNKFTPDLLQRVFDPWTSDTKEQLLSSVRNSLYCFLSVNAALLQYCTVDGTTKQLRIRRVYQCLALLLVSLLSVTGSARTDPEEPCSLSLSLTHRQHWNRSRGTLFLVSLSHTDSTVTGPEEPCSSFLTQTALEQVQRNLAPHLSHRQHWNKSREEPCSSPLSLTGSTGTDPEEPCSSSLSHRQRWNRFWSNFVPLCSGDILEQSYSRKEVDTLCSCHSADISVVAYV</sequence>
<dbReference type="AlphaFoldDB" id="A0A7R9B0E3"/>
<reference evidence="2" key="1">
    <citation type="submission" date="2020-11" db="EMBL/GenBank/DDBJ databases">
        <authorList>
            <person name="Tran Van P."/>
        </authorList>
    </citation>
    <scope>NUCLEOTIDE SEQUENCE</scope>
</reference>
<evidence type="ECO:0000313" key="2">
    <source>
        <dbReference type="EMBL" id="CAD7264008.1"/>
    </source>
</evidence>